<protein>
    <recommendedName>
        <fullName evidence="2">Bacteriophage tail tape measure C-terminal domain-containing protein</fullName>
    </recommendedName>
</protein>
<dbReference type="Pfam" id="PF09718">
    <property type="entry name" value="Tape_meas_lam_C"/>
    <property type="match status" value="1"/>
</dbReference>
<dbReference type="InterPro" id="IPR006431">
    <property type="entry name" value="Phage_tape_meas_C"/>
</dbReference>
<feature type="domain" description="Bacteriophage tail tape measure C-terminal" evidence="2">
    <location>
        <begin position="541"/>
        <end position="610"/>
    </location>
</feature>
<feature type="coiled-coil region" evidence="1">
    <location>
        <begin position="311"/>
        <end position="364"/>
    </location>
</feature>
<gene>
    <name evidence="3" type="ORF">GJ689_19315</name>
</gene>
<comment type="caution">
    <text evidence="3">The sequence shown here is derived from an EMBL/GenBank/DDBJ whole genome shotgun (WGS) entry which is preliminary data.</text>
</comment>
<keyword evidence="1" id="KW-0175">Coiled coil</keyword>
<dbReference type="AlphaFoldDB" id="A0A9X4XNC0"/>
<organism evidence="3 4">
    <name type="scientific">Rhodoplanes serenus</name>
    <dbReference type="NCBI Taxonomy" id="200615"/>
    <lineage>
        <taxon>Bacteria</taxon>
        <taxon>Pseudomonadati</taxon>
        <taxon>Pseudomonadota</taxon>
        <taxon>Alphaproteobacteria</taxon>
        <taxon>Hyphomicrobiales</taxon>
        <taxon>Nitrobacteraceae</taxon>
        <taxon>Rhodoplanes</taxon>
    </lineage>
</organism>
<dbReference type="EMBL" id="WNKV01000016">
    <property type="protein sequence ID" value="MTW18355.1"/>
    <property type="molecule type" value="Genomic_DNA"/>
</dbReference>
<proteinExistence type="predicted"/>
<sequence length="754" mass="78999">MAERQVSVRLAVIDGGKAKAELRAVGDEGERALQRIGDATTATNTKLRVVSAVTQEARGRLDEMASNVGLAGVALRGLGPAGLVAAAGIGAVSLALTAGLRESAEAEKVQARLEGVLKATGFAAGLTGQEISNLADEIEGYSLATAESVKEAAGILATFRSVSGDTFTRAIQLAQDLSAVFGQSLAASATQLGKALEDPEQGLTALRRVGVSFTDVQKAMIAEMTRLGDAAGAQKAILDALESQVGGAGRAEGSGLSGAFFRASDAVGDLLKKFALVTGTHDAVRAALDNIAKGAQRLTSALDTADIGRQVVEANRQLLDAQKQLDDARATARETGLDVDRALAEAWQREVDRLSGRVDNLIAQGRAEVEAVDAARAGAQTAQDERRRDTLKGIVAEIEKAGQAYESLPEKIARVRAEEERRREQIRATLLPDGANRAEIDAALAASRNLEGERIAALEKSAGKTDEAREAERKRKQVLEEANKVVEATRTASEKYATEIEKLNRLLASGAIDQETYARAVANAREEMAKGEKAALAKATDAGSGVRRAITSYMEDVSNAAKLAEQATTNALRHVEDAIVKMVTTGKFEWKSLVDSIVADLVRLQARQLVGSLASGLFGGSGGGGLLAGLFGGGSSPGPVASANQIFGSPIYHGGGLVGDPAPGRLVPAGLFRAAPRFHDGAYLRPDEVPAILQRGERVLSRTETAAMAVREQRGVPVVLTFNVTTPDAGSFRRAQGQITAEMAAALERARRNL</sequence>
<evidence type="ECO:0000259" key="2">
    <source>
        <dbReference type="Pfam" id="PF09718"/>
    </source>
</evidence>
<feature type="coiled-coil region" evidence="1">
    <location>
        <begin position="461"/>
        <end position="489"/>
    </location>
</feature>
<dbReference type="RefSeq" id="WP_155480813.1">
    <property type="nucleotide sequence ID" value="NZ_WNKV01000016.1"/>
</dbReference>
<name>A0A9X4XNC0_9BRAD</name>
<evidence type="ECO:0000313" key="4">
    <source>
        <dbReference type="Proteomes" id="UP000438991"/>
    </source>
</evidence>
<reference evidence="3 4" key="1">
    <citation type="submission" date="2019-11" db="EMBL/GenBank/DDBJ databases">
        <title>Whole-genome sequence of Rhodoplanes serenus DSM 18633, type strain.</title>
        <authorList>
            <person name="Kyndt J.A."/>
            <person name="Meyer T.E."/>
        </authorList>
    </citation>
    <scope>NUCLEOTIDE SEQUENCE [LARGE SCALE GENOMIC DNA]</scope>
    <source>
        <strain evidence="3 4">DSM 18633</strain>
    </source>
</reference>
<dbReference type="Proteomes" id="UP000438991">
    <property type="component" value="Unassembled WGS sequence"/>
</dbReference>
<evidence type="ECO:0000256" key="1">
    <source>
        <dbReference type="SAM" id="Coils"/>
    </source>
</evidence>
<evidence type="ECO:0000313" key="3">
    <source>
        <dbReference type="EMBL" id="MTW18355.1"/>
    </source>
</evidence>
<accession>A0A9X4XNC0</accession>